<evidence type="ECO:0000313" key="2">
    <source>
        <dbReference type="Proteomes" id="UP001164803"/>
    </source>
</evidence>
<accession>A0ABY6ZA98</accession>
<sequence length="101" mass="11531">MAIYHLYLCFERIVLCVIVKIVLTVPAKLVAKRTAVHRHAQNVNGVPQQSSSTSYYVTFEFESRDRMEFKVHGNDYGLLAEGDSGKLTFQGTQFKGFDRTR</sequence>
<protein>
    <submittedName>
        <fullName evidence="1">DUF2500 domain-containing protein</fullName>
    </submittedName>
</protein>
<dbReference type="EMBL" id="CP104064">
    <property type="protein sequence ID" value="WAH39179.1"/>
    <property type="molecule type" value="Genomic_DNA"/>
</dbReference>
<keyword evidence="2" id="KW-1185">Reference proteome</keyword>
<evidence type="ECO:0000313" key="1">
    <source>
        <dbReference type="EMBL" id="WAH39179.1"/>
    </source>
</evidence>
<reference evidence="1" key="1">
    <citation type="submission" date="2022-08" db="EMBL/GenBank/DDBJ databases">
        <title>Alicyclobacillus dauci DSM2870, complete genome.</title>
        <authorList>
            <person name="Wang Q."/>
            <person name="Cai R."/>
            <person name="Wang Z."/>
        </authorList>
    </citation>
    <scope>NUCLEOTIDE SEQUENCE</scope>
    <source>
        <strain evidence="1">DSM 28700</strain>
    </source>
</reference>
<dbReference type="Pfam" id="PF10694">
    <property type="entry name" value="DUF2500"/>
    <property type="match status" value="1"/>
</dbReference>
<gene>
    <name evidence="1" type="ORF">NZD86_09730</name>
</gene>
<proteinExistence type="predicted"/>
<dbReference type="InterPro" id="IPR019635">
    <property type="entry name" value="DUF2500"/>
</dbReference>
<organism evidence="1 2">
    <name type="scientific">Alicyclobacillus dauci</name>
    <dbReference type="NCBI Taxonomy" id="1475485"/>
    <lineage>
        <taxon>Bacteria</taxon>
        <taxon>Bacillati</taxon>
        <taxon>Bacillota</taxon>
        <taxon>Bacilli</taxon>
        <taxon>Bacillales</taxon>
        <taxon>Alicyclobacillaceae</taxon>
        <taxon>Alicyclobacillus</taxon>
    </lineage>
</organism>
<dbReference type="Gene3D" id="2.40.50.660">
    <property type="match status" value="1"/>
</dbReference>
<dbReference type="Proteomes" id="UP001164803">
    <property type="component" value="Chromosome"/>
</dbReference>
<name>A0ABY6ZA98_9BACL</name>